<reference evidence="1 2" key="1">
    <citation type="submission" date="2019-03" db="EMBL/GenBank/DDBJ databases">
        <title>Single cell metagenomics reveals metabolic interactions within the superorganism composed of flagellate Streblomastix strix and complex community of Bacteroidetes bacteria on its surface.</title>
        <authorList>
            <person name="Treitli S.C."/>
            <person name="Kolisko M."/>
            <person name="Husnik F."/>
            <person name="Keeling P."/>
            <person name="Hampl V."/>
        </authorList>
    </citation>
    <scope>NUCLEOTIDE SEQUENCE [LARGE SCALE GENOMIC DNA]</scope>
    <source>
        <strain evidence="1">ST1C</strain>
    </source>
</reference>
<dbReference type="Proteomes" id="UP000324800">
    <property type="component" value="Unassembled WGS sequence"/>
</dbReference>
<evidence type="ECO:0000313" key="1">
    <source>
        <dbReference type="EMBL" id="KAA6392327.1"/>
    </source>
</evidence>
<sequence length="97" mass="11011">MMLKVGWNAWNDNAEIRTLLCQNNFYGHVDAGDNNQNDFKRFIGMRSYPDSHQVALTPIIHNLCDTFIRITFDDNPDPQVLIMDVIGEIGGQSIRSG</sequence>
<proteinExistence type="predicted"/>
<accession>A0A5J4WBL2</accession>
<dbReference type="AlphaFoldDB" id="A0A5J4WBL2"/>
<dbReference type="EMBL" id="SNRW01002579">
    <property type="protein sequence ID" value="KAA6392327.1"/>
    <property type="molecule type" value="Genomic_DNA"/>
</dbReference>
<protein>
    <submittedName>
        <fullName evidence="1">Uncharacterized protein</fullName>
    </submittedName>
</protein>
<organism evidence="1 2">
    <name type="scientific">Streblomastix strix</name>
    <dbReference type="NCBI Taxonomy" id="222440"/>
    <lineage>
        <taxon>Eukaryota</taxon>
        <taxon>Metamonada</taxon>
        <taxon>Preaxostyla</taxon>
        <taxon>Oxymonadida</taxon>
        <taxon>Streblomastigidae</taxon>
        <taxon>Streblomastix</taxon>
    </lineage>
</organism>
<gene>
    <name evidence="1" type="ORF">EZS28_012148</name>
</gene>
<name>A0A5J4WBL2_9EUKA</name>
<evidence type="ECO:0000313" key="2">
    <source>
        <dbReference type="Proteomes" id="UP000324800"/>
    </source>
</evidence>
<comment type="caution">
    <text evidence="1">The sequence shown here is derived from an EMBL/GenBank/DDBJ whole genome shotgun (WGS) entry which is preliminary data.</text>
</comment>